<dbReference type="InterPro" id="IPR000195">
    <property type="entry name" value="Rab-GAP-TBC_dom"/>
</dbReference>
<feature type="region of interest" description="Disordered" evidence="1">
    <location>
        <begin position="101"/>
        <end position="164"/>
    </location>
</feature>
<dbReference type="Pfam" id="PF00566">
    <property type="entry name" value="RabGAP-TBC"/>
    <property type="match status" value="1"/>
</dbReference>
<dbReference type="Gene3D" id="1.10.472.80">
    <property type="entry name" value="Ypt/Rab-GAP domain of gyp1p, domain 3"/>
    <property type="match status" value="1"/>
</dbReference>
<feature type="region of interest" description="Disordered" evidence="1">
    <location>
        <begin position="803"/>
        <end position="828"/>
    </location>
</feature>
<dbReference type="EMBL" id="JAVHNS010000006">
    <property type="protein sequence ID" value="KAK6352431.1"/>
    <property type="molecule type" value="Genomic_DNA"/>
</dbReference>
<dbReference type="InterPro" id="IPR050302">
    <property type="entry name" value="Rab_GAP_TBC_domain"/>
</dbReference>
<feature type="compositionally biased region" description="Low complexity" evidence="1">
    <location>
        <begin position="279"/>
        <end position="292"/>
    </location>
</feature>
<dbReference type="Gene3D" id="1.10.8.270">
    <property type="entry name" value="putative rabgap domain of human tbc1 domain family member 14 like domains"/>
    <property type="match status" value="1"/>
</dbReference>
<dbReference type="InterPro" id="IPR035969">
    <property type="entry name" value="Rab-GAP_TBC_sf"/>
</dbReference>
<keyword evidence="4" id="KW-1185">Reference proteome</keyword>
<dbReference type="SUPFAM" id="SSF47923">
    <property type="entry name" value="Ypt/Rab-GAP domain of gyp1p"/>
    <property type="match status" value="2"/>
</dbReference>
<proteinExistence type="predicted"/>
<feature type="compositionally biased region" description="Basic and acidic residues" evidence="1">
    <location>
        <begin position="268"/>
        <end position="278"/>
    </location>
</feature>
<feature type="compositionally biased region" description="Low complexity" evidence="1">
    <location>
        <begin position="328"/>
        <end position="337"/>
    </location>
</feature>
<feature type="region of interest" description="Disordered" evidence="1">
    <location>
        <begin position="1193"/>
        <end position="1212"/>
    </location>
</feature>
<evidence type="ECO:0000313" key="4">
    <source>
        <dbReference type="Proteomes" id="UP001373714"/>
    </source>
</evidence>
<evidence type="ECO:0000313" key="3">
    <source>
        <dbReference type="EMBL" id="KAK6352431.1"/>
    </source>
</evidence>
<dbReference type="AlphaFoldDB" id="A0AAV9UXS9"/>
<feature type="region of interest" description="Disordered" evidence="1">
    <location>
        <begin position="538"/>
        <end position="757"/>
    </location>
</feature>
<feature type="compositionally biased region" description="Low complexity" evidence="1">
    <location>
        <begin position="398"/>
        <end position="412"/>
    </location>
</feature>
<dbReference type="PROSITE" id="PS50086">
    <property type="entry name" value="TBC_RABGAP"/>
    <property type="match status" value="1"/>
</dbReference>
<feature type="compositionally biased region" description="Basic residues" evidence="1">
    <location>
        <begin position="346"/>
        <end position="356"/>
    </location>
</feature>
<evidence type="ECO:0000259" key="2">
    <source>
        <dbReference type="PROSITE" id="PS50086"/>
    </source>
</evidence>
<feature type="domain" description="Rab-GAP TBC" evidence="2">
    <location>
        <begin position="895"/>
        <end position="1119"/>
    </location>
</feature>
<feature type="compositionally biased region" description="Low complexity" evidence="1">
    <location>
        <begin position="39"/>
        <end position="56"/>
    </location>
</feature>
<accession>A0AAV9UXS9</accession>
<feature type="compositionally biased region" description="Acidic residues" evidence="1">
    <location>
        <begin position="678"/>
        <end position="695"/>
    </location>
</feature>
<organism evidence="3 4">
    <name type="scientific">Orbilia blumenaviensis</name>
    <dbReference type="NCBI Taxonomy" id="1796055"/>
    <lineage>
        <taxon>Eukaryota</taxon>
        <taxon>Fungi</taxon>
        <taxon>Dikarya</taxon>
        <taxon>Ascomycota</taxon>
        <taxon>Pezizomycotina</taxon>
        <taxon>Orbiliomycetes</taxon>
        <taxon>Orbiliales</taxon>
        <taxon>Orbiliaceae</taxon>
        <taxon>Orbilia</taxon>
    </lineage>
</organism>
<dbReference type="PANTHER" id="PTHR47219:SF20">
    <property type="entry name" value="TBC1 DOMAIN FAMILY MEMBER 2B"/>
    <property type="match status" value="1"/>
</dbReference>
<feature type="compositionally biased region" description="Polar residues" evidence="1">
    <location>
        <begin position="621"/>
        <end position="640"/>
    </location>
</feature>
<reference evidence="3 4" key="1">
    <citation type="submission" date="2019-10" db="EMBL/GenBank/DDBJ databases">
        <authorList>
            <person name="Palmer J.M."/>
        </authorList>
    </citation>
    <scope>NUCLEOTIDE SEQUENCE [LARGE SCALE GENOMIC DNA]</scope>
    <source>
        <strain evidence="3 4">TWF730</strain>
    </source>
</reference>
<dbReference type="SMART" id="SM00164">
    <property type="entry name" value="TBC"/>
    <property type="match status" value="1"/>
</dbReference>
<feature type="compositionally biased region" description="Polar residues" evidence="1">
    <location>
        <begin position="431"/>
        <end position="447"/>
    </location>
</feature>
<feature type="region of interest" description="Disordered" evidence="1">
    <location>
        <begin position="266"/>
        <end position="526"/>
    </location>
</feature>
<feature type="compositionally biased region" description="Low complexity" evidence="1">
    <location>
        <begin position="101"/>
        <end position="118"/>
    </location>
</feature>
<dbReference type="GO" id="GO:0005096">
    <property type="term" value="F:GTPase activator activity"/>
    <property type="evidence" value="ECO:0007669"/>
    <property type="project" value="TreeGrafter"/>
</dbReference>
<feature type="compositionally biased region" description="Basic and acidic residues" evidence="1">
    <location>
        <begin position="300"/>
        <end position="315"/>
    </location>
</feature>
<feature type="compositionally biased region" description="Pro residues" evidence="1">
    <location>
        <begin position="610"/>
        <end position="619"/>
    </location>
</feature>
<feature type="compositionally biased region" description="Low complexity" evidence="1">
    <location>
        <begin position="357"/>
        <end position="380"/>
    </location>
</feature>
<protein>
    <recommendedName>
        <fullName evidence="2">Rab-GAP TBC domain-containing protein</fullName>
    </recommendedName>
</protein>
<feature type="region of interest" description="Disordered" evidence="1">
    <location>
        <begin position="25"/>
        <end position="88"/>
    </location>
</feature>
<feature type="compositionally biased region" description="Low complexity" evidence="1">
    <location>
        <begin position="538"/>
        <end position="558"/>
    </location>
</feature>
<evidence type="ECO:0000256" key="1">
    <source>
        <dbReference type="SAM" id="MobiDB-lite"/>
    </source>
</evidence>
<gene>
    <name evidence="3" type="ORF">TWF730_009258</name>
</gene>
<comment type="caution">
    <text evidence="3">The sequence shown here is derived from an EMBL/GenBank/DDBJ whole genome shotgun (WGS) entry which is preliminary data.</text>
</comment>
<feature type="compositionally biased region" description="Basic and acidic residues" evidence="1">
    <location>
        <begin position="502"/>
        <end position="521"/>
    </location>
</feature>
<feature type="compositionally biased region" description="Low complexity" evidence="1">
    <location>
        <begin position="651"/>
        <end position="668"/>
    </location>
</feature>
<name>A0AAV9UXS9_9PEZI</name>
<sequence length="1242" mass="138385">MPTAILRARNTEYLNRIELKYHHIDDSHSTEPRQIPNQVRRPGAGVAGVGWPSSGVQSNTRPAIANKGKDNSRAGATTKSSGLIKPGAPVSVPAPALAPTAAQTKARVPARVPAKAPPSSILVNGSRNQRCETPASNSNRSRRPRQRQLAVVEQPKQKPQQPAARRLVAFTNTRLPVPMQMMMVEEHRGTSTGDHMANHGDPVMPPAQAQLQTQATTPTATSPADYNKFYHINSNNQNHQQQQRGIGIGMAMGMAVGVGVGAAAVGAGRRERGDRDGAGSRANSRANSRSNSPTSHVFPPRRDSKKGSNPVDRRQPPTSHPSDWPLDSSSSSSSSQLPQPPQTPRLHQHQHQHHQHPYQQYQQQQQQQQHPSHRPPLQRQLSHPNAPSRRHQSPGRPPTAGSNTTNSPSSNNIYYDHDRAYATNPPPPLNSYRSAEHMSNASSQRSSPVPFENHHPGQQRHRQPPPNGPTSHGQFQNSQAKGLRIRTGPTPPHTPSQNRGRPTPDQRFPTDRNGRLPEESGMRSPIIQMPLAFNKIATTRQEQSRSSSPTTTRSPIESFHSSLPNIRPQASRRPTVLREEVPSQEHYSPRGTSENLTMSRHDEISQERPPSAPRKPSPSPENVQQRSQSPTFNDANTSARGSPRMAGQQDAVRSSVVTSHSATTTSASEPGDISGEMSVEDAIDMYGSDDDDWDPTEVPVIDKQKRTDSGTPLEGGGATPKKVSMKEDRMSRSGLADFLIKQREEAASPSSPASDERGVSLVLENGVNLEAELHDAQNNEWQAITDKRKSSVPAEGEITDDWSEINRPAPEDTPPRYPPMKPSAPRDRYGFRTETQYITAAEYNAWNGKYEEILVRRKKKWSGLLKEAGLTPLDNEVPVRFPPRSQKVKRFVRKGIPPEWRGNAWWFYANGQKYISKNPGLYEKLVAQGAPTDSEAPELIERDLHRTHPDNIHFKPEQKYPLSNGAKLTKHKQSNSKIVETPIIQSLRRVLTAFAVYVPRIGYCQSLNFWAGMLLLFMDEEKSFWMLYIITHQYLPGTHERSLEGSNIDQAVLMMAVKDAMPHVWAKISLCLDGTSVNFNNSKLPDITLCTASWLMSGFISNLPIESVLRVWDAFFYEGSKILFRVSLGLFKIAEPAIRAVGDPVEVFQIVQTTPRKCIDAGALMDLCFKRRNGYGHLSQDDIENRRRERKDLLEREKRANGDGAPRSSRDDMSIRKGFARELIEEGEDSVRRFRNFINHKR</sequence>
<dbReference type="PANTHER" id="PTHR47219">
    <property type="entry name" value="RAB GTPASE-ACTIVATING PROTEIN 1-LIKE"/>
    <property type="match status" value="1"/>
</dbReference>
<feature type="compositionally biased region" description="Polar residues" evidence="1">
    <location>
        <begin position="470"/>
        <end position="480"/>
    </location>
</feature>
<dbReference type="GO" id="GO:0031267">
    <property type="term" value="F:small GTPase binding"/>
    <property type="evidence" value="ECO:0007669"/>
    <property type="project" value="TreeGrafter"/>
</dbReference>
<dbReference type="Proteomes" id="UP001373714">
    <property type="component" value="Unassembled WGS sequence"/>
</dbReference>